<keyword evidence="4 5" id="KW-0472">Membrane</keyword>
<dbReference type="OrthoDB" id="8161897at2"/>
<evidence type="ECO:0000256" key="3">
    <source>
        <dbReference type="ARBA" id="ARBA00022989"/>
    </source>
</evidence>
<evidence type="ECO:0000256" key="4">
    <source>
        <dbReference type="ARBA" id="ARBA00023136"/>
    </source>
</evidence>
<dbReference type="Pfam" id="PF13564">
    <property type="entry name" value="DoxX_2"/>
    <property type="match status" value="1"/>
</dbReference>
<feature type="transmembrane region" description="Helical" evidence="5">
    <location>
        <begin position="44"/>
        <end position="62"/>
    </location>
</feature>
<sequence>MGKTIFSWTLRIITAAILLQTLFFKFTAADESVYIFTRLGMEPYGRIGSGIAELFAAILILIPSTSLIGALLSAAVIAGALLSHLFILGIEVKNDGGELFILAVITFICSTILIYLDRQKIPGLLRFKT</sequence>
<name>A0A2S0RCI9_9FLAO</name>
<dbReference type="GO" id="GO:0016020">
    <property type="term" value="C:membrane"/>
    <property type="evidence" value="ECO:0007669"/>
    <property type="project" value="UniProtKB-SubCell"/>
</dbReference>
<dbReference type="RefSeq" id="WP_108370261.1">
    <property type="nucleotide sequence ID" value="NZ_CP028811.1"/>
</dbReference>
<keyword evidence="2 5" id="KW-0812">Transmembrane</keyword>
<organism evidence="6 7">
    <name type="scientific">Flavobacterium magnum</name>
    <dbReference type="NCBI Taxonomy" id="2162713"/>
    <lineage>
        <taxon>Bacteria</taxon>
        <taxon>Pseudomonadati</taxon>
        <taxon>Bacteroidota</taxon>
        <taxon>Flavobacteriia</taxon>
        <taxon>Flavobacteriales</taxon>
        <taxon>Flavobacteriaceae</taxon>
        <taxon>Flavobacterium</taxon>
    </lineage>
</organism>
<evidence type="ECO:0000313" key="6">
    <source>
        <dbReference type="EMBL" id="AWA29677.1"/>
    </source>
</evidence>
<evidence type="ECO:0000313" key="7">
    <source>
        <dbReference type="Proteomes" id="UP000244193"/>
    </source>
</evidence>
<evidence type="ECO:0000256" key="5">
    <source>
        <dbReference type="SAM" id="Phobius"/>
    </source>
</evidence>
<dbReference type="Proteomes" id="UP000244193">
    <property type="component" value="Chromosome"/>
</dbReference>
<feature type="transmembrane region" description="Helical" evidence="5">
    <location>
        <begin position="67"/>
        <end position="87"/>
    </location>
</feature>
<keyword evidence="7" id="KW-1185">Reference proteome</keyword>
<keyword evidence="3 5" id="KW-1133">Transmembrane helix</keyword>
<dbReference type="EMBL" id="CP028811">
    <property type="protein sequence ID" value="AWA29677.1"/>
    <property type="molecule type" value="Genomic_DNA"/>
</dbReference>
<evidence type="ECO:0000256" key="2">
    <source>
        <dbReference type="ARBA" id="ARBA00022692"/>
    </source>
</evidence>
<gene>
    <name evidence="6" type="ORF">HYN48_06045</name>
</gene>
<dbReference type="InterPro" id="IPR032808">
    <property type="entry name" value="DoxX"/>
</dbReference>
<proteinExistence type="predicted"/>
<dbReference type="KEGG" id="fmg:HYN48_06045"/>
<protein>
    <submittedName>
        <fullName evidence="6">DoxX family protein</fullName>
    </submittedName>
</protein>
<reference evidence="6 7" key="1">
    <citation type="submission" date="2018-04" db="EMBL/GenBank/DDBJ databases">
        <title>Genome sequencing of Flavobacterium sp. HYN0048.</title>
        <authorList>
            <person name="Yi H."/>
            <person name="Baek C."/>
        </authorList>
    </citation>
    <scope>NUCLEOTIDE SEQUENCE [LARGE SCALE GENOMIC DNA]</scope>
    <source>
        <strain evidence="6 7">HYN0048</strain>
    </source>
</reference>
<evidence type="ECO:0000256" key="1">
    <source>
        <dbReference type="ARBA" id="ARBA00004141"/>
    </source>
</evidence>
<accession>A0A2S0RCI9</accession>
<feature type="transmembrane region" description="Helical" evidence="5">
    <location>
        <begin position="99"/>
        <end position="116"/>
    </location>
</feature>
<comment type="subcellular location">
    <subcellularLocation>
        <location evidence="1">Membrane</location>
        <topology evidence="1">Multi-pass membrane protein</topology>
    </subcellularLocation>
</comment>
<dbReference type="AlphaFoldDB" id="A0A2S0RCI9"/>